<protein>
    <submittedName>
        <fullName evidence="2">ATP-binding protein</fullName>
    </submittedName>
</protein>
<dbReference type="InterPro" id="IPR038461">
    <property type="entry name" value="Schlafen_AlbA_2_dom_sf"/>
</dbReference>
<dbReference type="Proteomes" id="UP000517547">
    <property type="component" value="Unassembled WGS sequence"/>
</dbReference>
<dbReference type="GO" id="GO:0005524">
    <property type="term" value="F:ATP binding"/>
    <property type="evidence" value="ECO:0007669"/>
    <property type="project" value="UniProtKB-KW"/>
</dbReference>
<evidence type="ECO:0000259" key="1">
    <source>
        <dbReference type="Pfam" id="PF04326"/>
    </source>
</evidence>
<dbReference type="EMBL" id="JACAQE010000002">
    <property type="protein sequence ID" value="NWC13148.1"/>
    <property type="molecule type" value="Genomic_DNA"/>
</dbReference>
<organism evidence="2 3">
    <name type="scientific">Pseudomonas gingeri</name>
    <dbReference type="NCBI Taxonomy" id="117681"/>
    <lineage>
        <taxon>Bacteria</taxon>
        <taxon>Pseudomonadati</taxon>
        <taxon>Pseudomonadota</taxon>
        <taxon>Gammaproteobacteria</taxon>
        <taxon>Pseudomonadales</taxon>
        <taxon>Pseudomonadaceae</taxon>
        <taxon>Pseudomonas</taxon>
    </lineage>
</organism>
<evidence type="ECO:0000313" key="2">
    <source>
        <dbReference type="EMBL" id="NWC13148.1"/>
    </source>
</evidence>
<evidence type="ECO:0000313" key="3">
    <source>
        <dbReference type="Proteomes" id="UP000517547"/>
    </source>
</evidence>
<dbReference type="SUPFAM" id="SSF48452">
    <property type="entry name" value="TPR-like"/>
    <property type="match status" value="1"/>
</dbReference>
<keyword evidence="2" id="KW-0547">Nucleotide-binding</keyword>
<reference evidence="2 3" key="1">
    <citation type="submission" date="2020-04" db="EMBL/GenBank/DDBJ databases">
        <title>Molecular characterization of pseudomonads from Agaricus bisporus reveal novel blotch 2 pathogens in Western Europe.</title>
        <authorList>
            <person name="Taparia T."/>
            <person name="Krijger M."/>
            <person name="Haynes E."/>
            <person name="Elpinstone J.G."/>
            <person name="Noble R."/>
            <person name="Van Der Wolf J."/>
        </authorList>
    </citation>
    <scope>NUCLEOTIDE SEQUENCE [LARGE SCALE GENOMIC DNA]</scope>
    <source>
        <strain evidence="2 3">IPO3738</strain>
    </source>
</reference>
<dbReference type="InterPro" id="IPR007421">
    <property type="entry name" value="Schlafen_AlbA_2_dom"/>
</dbReference>
<dbReference type="Gene3D" id="3.30.950.30">
    <property type="entry name" value="Schlafen, AAA domain"/>
    <property type="match status" value="1"/>
</dbReference>
<proteinExistence type="predicted"/>
<dbReference type="SUPFAM" id="SSF52540">
    <property type="entry name" value="P-loop containing nucleoside triphosphate hydrolases"/>
    <property type="match status" value="1"/>
</dbReference>
<dbReference type="Gene3D" id="3.40.50.300">
    <property type="entry name" value="P-loop containing nucleotide triphosphate hydrolases"/>
    <property type="match status" value="1"/>
</dbReference>
<dbReference type="InterPro" id="IPR027417">
    <property type="entry name" value="P-loop_NTPase"/>
</dbReference>
<dbReference type="RefSeq" id="WP_103032470.1">
    <property type="nucleotide sequence ID" value="NZ_JACAQE010000002.1"/>
</dbReference>
<dbReference type="Pfam" id="PF04326">
    <property type="entry name" value="SLFN_AlbA_2"/>
    <property type="match status" value="1"/>
</dbReference>
<dbReference type="AlphaFoldDB" id="A0A7Y7XXG6"/>
<keyword evidence="2" id="KW-0067">ATP-binding</keyword>
<name>A0A7Y7XXG6_9PSED</name>
<accession>A0A7Y7XXG6</accession>
<feature type="domain" description="Schlafen AlbA-2" evidence="1">
    <location>
        <begin position="42"/>
        <end position="176"/>
    </location>
</feature>
<sequence length="848" mass="95828">MDEGFNVAACKMAIAKHIEVGTCNISVINSINNGKYFAPIECEIIDYKESLPSDTYTTAKLIRHIVAFYNTYGGYLVFGVKETIPEQEFILTGCDIDSLDIKQLKDKIYSYVGSHIPINAWSEKFENEKSLLIIFIPKRLEQAPAYFGKNGPSEKGSPAFTKGGTYLRLGDNSKPAEGADLAFLFSERSCRYLTTVQDHLKRKAKYLEHNLPDRNFICPRFIGQKAVIELLWQWFADEFSCVRVLAGEGGLGKTSIAYEFSQQVCITAPVGIQRVLWLTAKKEQFIADADKYSIVPETHYACYRTLVERLCLESAISEDEIDGADEMLLRRFLKSALTIFPTLVIVDDVDSLTKDDQRRVLELAMQFSSTESRFLLTTRMNPIYSPDLAIEIEGLKGNDYSDYVKLLSDRFKGPELTLKEMELLYDTTHGSPLFTESLYRLIRRGQSTKSAATEWRDKKGIEARSAALKREISSLTSESKRVLLAVSILHSCSLTELRQATNYTDETLSECFDELSSLFLVSAPRIGGEPRYEVLETVANLVVQNKETLVPDHAAFQNSVTKMRKSPESKGAPTKNNLVGNAINEATAFLRANNVEGALITVTSAQRRSKYHPDLYLMQGRCFMSEEKPRYNDARRALQKAYEGSVRKPLLFDLWYEAEIMLKHWVGALTVSELAIDGNPTRSGYWTMKKSIALIGVAKDHENSGAIEMSLKFLNQSADAAFSVLALLPQTEHTEVKDLLFEVHDSIARLGKRLEESAVNYFDMTKNIIRMTQRKDVRRATLFRLSDFFQRGANYLASNKLGTKYKHDTIILRDTMRTQSLKALDFAQAMRPGETDLIPELKRRVKSA</sequence>
<gene>
    <name evidence="2" type="ORF">HX845_05830</name>
</gene>
<comment type="caution">
    <text evidence="2">The sequence shown here is derived from an EMBL/GenBank/DDBJ whole genome shotgun (WGS) entry which is preliminary data.</text>
</comment>
<dbReference type="InterPro" id="IPR011990">
    <property type="entry name" value="TPR-like_helical_dom_sf"/>
</dbReference>